<evidence type="ECO:0000313" key="2">
    <source>
        <dbReference type="EMBL" id="MPC75486.1"/>
    </source>
</evidence>
<feature type="compositionally biased region" description="Pro residues" evidence="1">
    <location>
        <begin position="137"/>
        <end position="153"/>
    </location>
</feature>
<evidence type="ECO:0000313" key="3">
    <source>
        <dbReference type="Proteomes" id="UP000324222"/>
    </source>
</evidence>
<keyword evidence="3" id="KW-1185">Reference proteome</keyword>
<feature type="region of interest" description="Disordered" evidence="1">
    <location>
        <begin position="137"/>
        <end position="157"/>
    </location>
</feature>
<evidence type="ECO:0000256" key="1">
    <source>
        <dbReference type="SAM" id="MobiDB-lite"/>
    </source>
</evidence>
<dbReference type="EMBL" id="VSRR010041242">
    <property type="protein sequence ID" value="MPC75486.1"/>
    <property type="molecule type" value="Genomic_DNA"/>
</dbReference>
<sequence length="195" mass="21815">MQEKEVTPPHTLTTWRLECGFNGCKGRGYQRRRVTLKTRPSRHISPPPHLGLAAGGPWTASSQVHPPCLHAFLFLLTPSLSPVEGTLQGVLYTRETLSFLPQPPFQQQLLPKFSFLPIAFWEEEKGCVVASPVPPPALRSPPPRRPPAPPTTLAPPTTAETTSYMLLCLIQNSSDLQGKKKIKGKELRREERRER</sequence>
<gene>
    <name evidence="2" type="ORF">E2C01_069876</name>
</gene>
<accession>A0A5B7I0K2</accession>
<organism evidence="2 3">
    <name type="scientific">Portunus trituberculatus</name>
    <name type="common">Swimming crab</name>
    <name type="synonym">Neptunus trituberculatus</name>
    <dbReference type="NCBI Taxonomy" id="210409"/>
    <lineage>
        <taxon>Eukaryota</taxon>
        <taxon>Metazoa</taxon>
        <taxon>Ecdysozoa</taxon>
        <taxon>Arthropoda</taxon>
        <taxon>Crustacea</taxon>
        <taxon>Multicrustacea</taxon>
        <taxon>Malacostraca</taxon>
        <taxon>Eumalacostraca</taxon>
        <taxon>Eucarida</taxon>
        <taxon>Decapoda</taxon>
        <taxon>Pleocyemata</taxon>
        <taxon>Brachyura</taxon>
        <taxon>Eubrachyura</taxon>
        <taxon>Portunoidea</taxon>
        <taxon>Portunidae</taxon>
        <taxon>Portuninae</taxon>
        <taxon>Portunus</taxon>
    </lineage>
</organism>
<dbReference type="Proteomes" id="UP000324222">
    <property type="component" value="Unassembled WGS sequence"/>
</dbReference>
<feature type="region of interest" description="Disordered" evidence="1">
    <location>
        <begin position="176"/>
        <end position="195"/>
    </location>
</feature>
<dbReference type="AlphaFoldDB" id="A0A5B7I0K2"/>
<feature type="compositionally biased region" description="Basic and acidic residues" evidence="1">
    <location>
        <begin position="184"/>
        <end position="195"/>
    </location>
</feature>
<name>A0A5B7I0K2_PORTR</name>
<reference evidence="2 3" key="1">
    <citation type="submission" date="2019-05" db="EMBL/GenBank/DDBJ databases">
        <title>Another draft genome of Portunus trituberculatus and its Hox gene families provides insights of decapod evolution.</title>
        <authorList>
            <person name="Jeong J.-H."/>
            <person name="Song I."/>
            <person name="Kim S."/>
            <person name="Choi T."/>
            <person name="Kim D."/>
            <person name="Ryu S."/>
            <person name="Kim W."/>
        </authorList>
    </citation>
    <scope>NUCLEOTIDE SEQUENCE [LARGE SCALE GENOMIC DNA]</scope>
    <source>
        <tissue evidence="2">Muscle</tissue>
    </source>
</reference>
<protein>
    <submittedName>
        <fullName evidence="2">Uncharacterized protein</fullName>
    </submittedName>
</protein>
<proteinExistence type="predicted"/>
<comment type="caution">
    <text evidence="2">The sequence shown here is derived from an EMBL/GenBank/DDBJ whole genome shotgun (WGS) entry which is preliminary data.</text>
</comment>